<evidence type="ECO:0000313" key="2">
    <source>
        <dbReference type="EMBL" id="MFD1175777.1"/>
    </source>
</evidence>
<dbReference type="SUPFAM" id="SSF53448">
    <property type="entry name" value="Nucleotide-diphospho-sugar transferases"/>
    <property type="match status" value="1"/>
</dbReference>
<protein>
    <submittedName>
        <fullName evidence="2">Glycosyltransferase family 2 protein</fullName>
    </submittedName>
</protein>
<organism evidence="2 3">
    <name type="scientific">Paenibacillus puldeungensis</name>
    <dbReference type="NCBI Taxonomy" id="696536"/>
    <lineage>
        <taxon>Bacteria</taxon>
        <taxon>Bacillati</taxon>
        <taxon>Bacillota</taxon>
        <taxon>Bacilli</taxon>
        <taxon>Bacillales</taxon>
        <taxon>Paenibacillaceae</taxon>
        <taxon>Paenibacillus</taxon>
    </lineage>
</organism>
<dbReference type="EMBL" id="JBHTLM010000003">
    <property type="protein sequence ID" value="MFD1175777.1"/>
    <property type="molecule type" value="Genomic_DNA"/>
</dbReference>
<reference evidence="3" key="1">
    <citation type="journal article" date="2019" name="Int. J. Syst. Evol. Microbiol.">
        <title>The Global Catalogue of Microorganisms (GCM) 10K type strain sequencing project: providing services to taxonomists for standard genome sequencing and annotation.</title>
        <authorList>
            <consortium name="The Broad Institute Genomics Platform"/>
            <consortium name="The Broad Institute Genome Sequencing Center for Infectious Disease"/>
            <person name="Wu L."/>
            <person name="Ma J."/>
        </authorList>
    </citation>
    <scope>NUCLEOTIDE SEQUENCE [LARGE SCALE GENOMIC DNA]</scope>
    <source>
        <strain evidence="3">CCUG 59189</strain>
    </source>
</reference>
<name>A0ABW3RTJ7_9BACL</name>
<sequence>MVSIITCTMRPHAIKNVFSNYENQVYQDKELIIVLNNDEMNLEEWKKKANKYKNVSVYQLPSTVTQGECLNFAVKKSNYPYFAKFDDDDFYAPYYLSGSMRAFQLSGADIVGKRSIFCYLEASRVLAIRTPQYEHTFTNTVSGATLIIKKAVWNKINFEPLNYKSDTTFTAQATAQGYKIYSTDKYNFSCIRNADPEAHTWKLTDKDFLKKCEIVAQTKNFKPLVIKQP</sequence>
<dbReference type="Pfam" id="PF00535">
    <property type="entry name" value="Glycos_transf_2"/>
    <property type="match status" value="1"/>
</dbReference>
<evidence type="ECO:0000313" key="3">
    <source>
        <dbReference type="Proteomes" id="UP001597262"/>
    </source>
</evidence>
<dbReference type="InterPro" id="IPR001173">
    <property type="entry name" value="Glyco_trans_2-like"/>
</dbReference>
<dbReference type="Proteomes" id="UP001597262">
    <property type="component" value="Unassembled WGS sequence"/>
</dbReference>
<keyword evidence="3" id="KW-1185">Reference proteome</keyword>
<accession>A0ABW3RTJ7</accession>
<dbReference type="InterPro" id="IPR029044">
    <property type="entry name" value="Nucleotide-diphossugar_trans"/>
</dbReference>
<dbReference type="CDD" id="cd00761">
    <property type="entry name" value="Glyco_tranf_GTA_type"/>
    <property type="match status" value="1"/>
</dbReference>
<dbReference type="RefSeq" id="WP_379317488.1">
    <property type="nucleotide sequence ID" value="NZ_JBHTLM010000003.1"/>
</dbReference>
<gene>
    <name evidence="2" type="ORF">ACFQ3W_05585</name>
</gene>
<evidence type="ECO:0000259" key="1">
    <source>
        <dbReference type="Pfam" id="PF00535"/>
    </source>
</evidence>
<dbReference type="Gene3D" id="3.90.550.10">
    <property type="entry name" value="Spore Coat Polysaccharide Biosynthesis Protein SpsA, Chain A"/>
    <property type="match status" value="1"/>
</dbReference>
<proteinExistence type="predicted"/>
<feature type="domain" description="Glycosyltransferase 2-like" evidence="1">
    <location>
        <begin position="4"/>
        <end position="112"/>
    </location>
</feature>
<comment type="caution">
    <text evidence="2">The sequence shown here is derived from an EMBL/GenBank/DDBJ whole genome shotgun (WGS) entry which is preliminary data.</text>
</comment>